<accession>A0A0C2VYH5</accession>
<name>A0A0C2VYH5_AMAMK</name>
<proteinExistence type="predicted"/>
<evidence type="ECO:0000259" key="2">
    <source>
        <dbReference type="Pfam" id="PF25785"/>
    </source>
</evidence>
<dbReference type="InParanoid" id="A0A0C2VYH5"/>
<evidence type="ECO:0000256" key="1">
    <source>
        <dbReference type="SAM" id="SignalP"/>
    </source>
</evidence>
<dbReference type="STRING" id="946122.A0A0C2VYH5"/>
<dbReference type="EMBL" id="KN819152">
    <property type="protein sequence ID" value="KIL53897.1"/>
    <property type="molecule type" value="Genomic_DNA"/>
</dbReference>
<reference evidence="3 4" key="1">
    <citation type="submission" date="2014-04" db="EMBL/GenBank/DDBJ databases">
        <title>Evolutionary Origins and Diversification of the Mycorrhizal Mutualists.</title>
        <authorList>
            <consortium name="DOE Joint Genome Institute"/>
            <consortium name="Mycorrhizal Genomics Consortium"/>
            <person name="Kohler A."/>
            <person name="Kuo A."/>
            <person name="Nagy L.G."/>
            <person name="Floudas D."/>
            <person name="Copeland A."/>
            <person name="Barry K.W."/>
            <person name="Cichocki N."/>
            <person name="Veneault-Fourrey C."/>
            <person name="LaButti K."/>
            <person name="Lindquist E.A."/>
            <person name="Lipzen A."/>
            <person name="Lundell T."/>
            <person name="Morin E."/>
            <person name="Murat C."/>
            <person name="Riley R."/>
            <person name="Ohm R."/>
            <person name="Sun H."/>
            <person name="Tunlid A."/>
            <person name="Henrissat B."/>
            <person name="Grigoriev I.V."/>
            <person name="Hibbett D.S."/>
            <person name="Martin F."/>
        </authorList>
    </citation>
    <scope>NUCLEOTIDE SEQUENCE [LARGE SCALE GENOMIC DNA]</scope>
    <source>
        <strain evidence="3 4">Koide BX008</strain>
    </source>
</reference>
<feature type="domain" description="NUA/TPR/MLP1-2-like" evidence="2">
    <location>
        <begin position="111"/>
        <end position="152"/>
    </location>
</feature>
<keyword evidence="1" id="KW-0732">Signal</keyword>
<evidence type="ECO:0000313" key="3">
    <source>
        <dbReference type="EMBL" id="KIL53897.1"/>
    </source>
</evidence>
<dbReference type="OrthoDB" id="343070at2759"/>
<dbReference type="InterPro" id="IPR057974">
    <property type="entry name" value="NUA/TPR/MLP1-2-like_dom"/>
</dbReference>
<organism evidence="3 4">
    <name type="scientific">Amanita muscaria (strain Koide BX008)</name>
    <dbReference type="NCBI Taxonomy" id="946122"/>
    <lineage>
        <taxon>Eukaryota</taxon>
        <taxon>Fungi</taxon>
        <taxon>Dikarya</taxon>
        <taxon>Basidiomycota</taxon>
        <taxon>Agaricomycotina</taxon>
        <taxon>Agaricomycetes</taxon>
        <taxon>Agaricomycetidae</taxon>
        <taxon>Agaricales</taxon>
        <taxon>Pluteineae</taxon>
        <taxon>Amanitaceae</taxon>
        <taxon>Amanita</taxon>
    </lineage>
</organism>
<dbReference type="HOGENOM" id="CLU_1721891_0_0_1"/>
<gene>
    <name evidence="3" type="ORF">M378DRAFT_19424</name>
</gene>
<feature type="signal peptide" evidence="1">
    <location>
        <begin position="1"/>
        <end position="15"/>
    </location>
</feature>
<keyword evidence="4" id="KW-1185">Reference proteome</keyword>
<feature type="chain" id="PRO_5012407253" description="NUA/TPR/MLP1-2-like domain-containing protein" evidence="1">
    <location>
        <begin position="16"/>
        <end position="152"/>
    </location>
</feature>
<protein>
    <recommendedName>
        <fullName evidence="2">NUA/TPR/MLP1-2-like domain-containing protein</fullName>
    </recommendedName>
</protein>
<dbReference type="Proteomes" id="UP000054549">
    <property type="component" value="Unassembled WGS sequence"/>
</dbReference>
<evidence type="ECO:0000313" key="4">
    <source>
        <dbReference type="Proteomes" id="UP000054549"/>
    </source>
</evidence>
<sequence>MINLLLSIIVRFVGTHKPQKSLASHPRPPSNNLLQQHPRKLAVQLSSAIKAQTNLAQENGQKLARSVREPNELLQNSLKISVVQFKLCFGKFLVVMIRQWSTQTRPMFSPRSHTLITNDLVLFKSISSLQERSQKLLMIVWELLSKMEDEER</sequence>
<dbReference type="AlphaFoldDB" id="A0A0C2VYH5"/>
<dbReference type="Pfam" id="PF25785">
    <property type="entry name" value="TPR"/>
    <property type="match status" value="1"/>
</dbReference>